<dbReference type="Pfam" id="PF05016">
    <property type="entry name" value="ParE_toxin"/>
    <property type="match status" value="1"/>
</dbReference>
<dbReference type="Proteomes" id="UP000662957">
    <property type="component" value="Chromosome"/>
</dbReference>
<dbReference type="RefSeq" id="WP_205682799.1">
    <property type="nucleotide sequence ID" value="NZ_CP070968.1"/>
</dbReference>
<gene>
    <name evidence="2" type="ORF">JX001_06510</name>
</gene>
<name>A0ABX7LTM0_9CAUL</name>
<keyword evidence="3" id="KW-1185">Reference proteome</keyword>
<dbReference type="SUPFAM" id="SSF143011">
    <property type="entry name" value="RelE-like"/>
    <property type="match status" value="1"/>
</dbReference>
<sequence length="98" mass="11295">MSGPYQVGFTARARVDLLAVRRWLYQPGSGLRARLRSARITRAIVELQFTPFRWPEGDVAGVRERPVEGHRILYRIDDGNRTISIIRVFGPFQDRSEP</sequence>
<dbReference type="EMBL" id="CP070968">
    <property type="protein sequence ID" value="QSF55435.1"/>
    <property type="molecule type" value="Genomic_DNA"/>
</dbReference>
<keyword evidence="1" id="KW-1277">Toxin-antitoxin system</keyword>
<proteinExistence type="predicted"/>
<evidence type="ECO:0000256" key="1">
    <source>
        <dbReference type="ARBA" id="ARBA00022649"/>
    </source>
</evidence>
<dbReference type="InterPro" id="IPR007712">
    <property type="entry name" value="RelE/ParE_toxin"/>
</dbReference>
<reference evidence="2 3" key="1">
    <citation type="submission" date="2021-02" db="EMBL/GenBank/DDBJ databases">
        <title>Brevundimonas sp. CS1 genome sequence.</title>
        <authorList>
            <person name="Lee K."/>
            <person name="Choi Y.-J."/>
            <person name="Son H.-R."/>
        </authorList>
    </citation>
    <scope>NUCLEOTIDE SEQUENCE [LARGE SCALE GENOMIC DNA]</scope>
    <source>
        <strain evidence="2 3">CS1</strain>
    </source>
</reference>
<accession>A0ABX7LTM0</accession>
<protein>
    <submittedName>
        <fullName evidence="2">Type II toxin-antitoxin system RelE/ParE family toxin</fullName>
    </submittedName>
</protein>
<dbReference type="InterPro" id="IPR035093">
    <property type="entry name" value="RelE/ParE_toxin_dom_sf"/>
</dbReference>
<evidence type="ECO:0000313" key="2">
    <source>
        <dbReference type="EMBL" id="QSF55435.1"/>
    </source>
</evidence>
<evidence type="ECO:0000313" key="3">
    <source>
        <dbReference type="Proteomes" id="UP000662957"/>
    </source>
</evidence>
<dbReference type="Gene3D" id="3.30.2310.20">
    <property type="entry name" value="RelE-like"/>
    <property type="match status" value="1"/>
</dbReference>
<organism evidence="2 3">
    <name type="scientific">Brevundimonas fontaquae</name>
    <dbReference type="NCBI Taxonomy" id="2813778"/>
    <lineage>
        <taxon>Bacteria</taxon>
        <taxon>Pseudomonadati</taxon>
        <taxon>Pseudomonadota</taxon>
        <taxon>Alphaproteobacteria</taxon>
        <taxon>Caulobacterales</taxon>
        <taxon>Caulobacteraceae</taxon>
        <taxon>Brevundimonas</taxon>
    </lineage>
</organism>